<dbReference type="PRINTS" id="PR01657">
    <property type="entry name" value="MCMFAMILY"/>
</dbReference>
<dbReference type="GO" id="GO:0016787">
    <property type="term" value="F:hydrolase activity"/>
    <property type="evidence" value="ECO:0007669"/>
    <property type="project" value="UniProtKB-KW"/>
</dbReference>
<feature type="region of interest" description="Disordered" evidence="11">
    <location>
        <begin position="1"/>
        <end position="95"/>
    </location>
</feature>
<reference evidence="13" key="1">
    <citation type="submission" date="2021-01" db="EMBL/GenBank/DDBJ databases">
        <authorList>
            <person name="Corre E."/>
            <person name="Pelletier E."/>
            <person name="Niang G."/>
            <person name="Scheremetjew M."/>
            <person name="Finn R."/>
            <person name="Kale V."/>
            <person name="Holt S."/>
            <person name="Cochrane G."/>
            <person name="Meng A."/>
            <person name="Brown T."/>
            <person name="Cohen L."/>
        </authorList>
    </citation>
    <scope>NUCLEOTIDE SEQUENCE</scope>
    <source>
        <strain evidence="13">LB1974</strain>
    </source>
</reference>
<dbReference type="PROSITE" id="PS50051">
    <property type="entry name" value="MCM_2"/>
    <property type="match status" value="1"/>
</dbReference>
<evidence type="ECO:0000256" key="8">
    <source>
        <dbReference type="ARBA" id="ARBA00022840"/>
    </source>
</evidence>
<organism evidence="13">
    <name type="scientific">Oxyrrhis marina</name>
    <name type="common">Dinoflagellate</name>
    <dbReference type="NCBI Taxonomy" id="2969"/>
    <lineage>
        <taxon>Eukaryota</taxon>
        <taxon>Sar</taxon>
        <taxon>Alveolata</taxon>
        <taxon>Dinophyceae</taxon>
        <taxon>Oxyrrhinales</taxon>
        <taxon>Oxyrrhinaceae</taxon>
        <taxon>Oxyrrhis</taxon>
    </lineage>
</organism>
<dbReference type="EMBL" id="HBJB01001531">
    <property type="protein sequence ID" value="CAE0841644.1"/>
    <property type="molecule type" value="Transcribed_RNA"/>
</dbReference>
<dbReference type="Pfam" id="PF17207">
    <property type="entry name" value="MCM_OB"/>
    <property type="match status" value="1"/>
</dbReference>
<dbReference type="PANTHER" id="PTHR11630">
    <property type="entry name" value="DNA REPLICATION LICENSING FACTOR MCM FAMILY MEMBER"/>
    <property type="match status" value="1"/>
</dbReference>
<keyword evidence="6" id="KW-0378">Hydrolase</keyword>
<evidence type="ECO:0000256" key="9">
    <source>
        <dbReference type="ARBA" id="ARBA00023125"/>
    </source>
</evidence>
<dbReference type="InterPro" id="IPR041562">
    <property type="entry name" value="MCM_lid"/>
</dbReference>
<evidence type="ECO:0000256" key="3">
    <source>
        <dbReference type="ARBA" id="ARBA00018925"/>
    </source>
</evidence>
<dbReference type="EC" id="3.6.4.12" evidence="2"/>
<dbReference type="Gene3D" id="2.20.28.10">
    <property type="match status" value="1"/>
</dbReference>
<evidence type="ECO:0000259" key="12">
    <source>
        <dbReference type="PROSITE" id="PS50051"/>
    </source>
</evidence>
<dbReference type="GO" id="GO:0043138">
    <property type="term" value="F:3'-5' DNA helicase activity"/>
    <property type="evidence" value="ECO:0007669"/>
    <property type="project" value="TreeGrafter"/>
</dbReference>
<evidence type="ECO:0000256" key="10">
    <source>
        <dbReference type="ARBA" id="ARBA00023306"/>
    </source>
</evidence>
<dbReference type="FunFam" id="3.40.50.300:FF:001141">
    <property type="entry name" value="DNA helicase"/>
    <property type="match status" value="1"/>
</dbReference>
<dbReference type="InterPro" id="IPR001208">
    <property type="entry name" value="MCM_dom"/>
</dbReference>
<dbReference type="GO" id="GO:1902975">
    <property type="term" value="P:mitotic DNA replication initiation"/>
    <property type="evidence" value="ECO:0007669"/>
    <property type="project" value="TreeGrafter"/>
</dbReference>
<accession>A0A7S4GMU9</accession>
<name>A0A7S4GMU9_OXYMA</name>
<keyword evidence="7" id="KW-0347">Helicase</keyword>
<dbReference type="PANTHER" id="PTHR11630:SF44">
    <property type="entry name" value="DNA REPLICATION LICENSING FACTOR MCM2"/>
    <property type="match status" value="1"/>
</dbReference>
<dbReference type="Gene3D" id="3.40.50.300">
    <property type="entry name" value="P-loop containing nucleotide triphosphate hydrolases"/>
    <property type="match status" value="1"/>
</dbReference>
<evidence type="ECO:0000256" key="5">
    <source>
        <dbReference type="ARBA" id="ARBA00022741"/>
    </source>
</evidence>
<gene>
    <name evidence="13" type="ORF">OMAR00294_LOCUS1286</name>
    <name evidence="14" type="ORF">OMAR00294_LOCUS1287</name>
</gene>
<dbReference type="SMART" id="SM00350">
    <property type="entry name" value="MCM"/>
    <property type="match status" value="1"/>
</dbReference>
<evidence type="ECO:0000256" key="4">
    <source>
        <dbReference type="ARBA" id="ARBA00022705"/>
    </source>
</evidence>
<sequence length="803" mass="90283">MADDYQPVPELDTLEGEPGITGEDAAELTAEQRAAAEAEMNQRDRGTKRRYEETQDEEDGGQGRRRMSRRIEQEDDAFDDDDGLDSLTDFKITPGQPLPDQVARAIKRSFERFLLEFRRKGETEATYHDVIARMAEKYSQSLPVRVEDLVEYNTRLVLQLAEFPSVLLPLLHEAALDVVHSQYPTYDSKSEVFVRLVDFPVEDKIRSLRGVNVNTIVHIVGVVTKRTLVLPELRELYVDCVKCGYRLGPFFITDSNDDVKPGDCPECGSRGPFKVNREDSLYRNYQKITLQEAPGSVPPGRTPRAKEVILTADLVDKVKPGDLVQVVGTYKIIYSTLTAVRNRFPVFDTVIEANNVVNRATTSLQRISDSDFDRLNDLATSRGIRAKIIRSIAPSIYGCEHAKTALCMAMFGGVAKQGDQGHRLRGDINVLLLGDPGCAKSQMLKYVEKSFHRVVYTTGKGASGVGLTASMKKDYATGEWTLEGGAMVLADSGLCLIDEFDKMNEQDRTSIHEAMEQQTISISKAGLVTTLHARCAVVAAANPILGRYDPQKTFMQNVDLTDPILSRFDVLCVLRDEVNAVNDERMADFIMASHMASHPTNPVTVKRLFATRESEDVMDQEDLQKYLLYARTLNPVASDAHTEVVNDFYAEIRRVAHASGGINIGVRHLESILRLAQANARMELREQVIQQDVNNAIATCLESFIQTQKYQVAEELRKRFARFLVRSDDDYELLHWLLMREYRAAVSMAMDMDQDTETVTVNRIDFARIAAEYEMATDDYLASSLFKEVFFLTGDNIRKITAV</sequence>
<dbReference type="Gene3D" id="2.40.50.140">
    <property type="entry name" value="Nucleic acid-binding proteins"/>
    <property type="match status" value="1"/>
</dbReference>
<dbReference type="GO" id="GO:0005634">
    <property type="term" value="C:nucleus"/>
    <property type="evidence" value="ECO:0007669"/>
    <property type="project" value="InterPro"/>
</dbReference>
<dbReference type="Pfam" id="PF00493">
    <property type="entry name" value="MCM"/>
    <property type="match status" value="1"/>
</dbReference>
<dbReference type="GO" id="GO:0017116">
    <property type="term" value="F:single-stranded DNA helicase activity"/>
    <property type="evidence" value="ECO:0007669"/>
    <property type="project" value="TreeGrafter"/>
</dbReference>
<proteinExistence type="inferred from homology"/>
<dbReference type="Pfam" id="PF14551">
    <property type="entry name" value="MCM_N"/>
    <property type="match status" value="1"/>
</dbReference>
<dbReference type="SUPFAM" id="SSF50249">
    <property type="entry name" value="Nucleic acid-binding proteins"/>
    <property type="match status" value="1"/>
</dbReference>
<evidence type="ECO:0000313" key="14">
    <source>
        <dbReference type="EMBL" id="CAE0841646.1"/>
    </source>
</evidence>
<dbReference type="EMBL" id="HBJB01001532">
    <property type="protein sequence ID" value="CAE0841646.1"/>
    <property type="molecule type" value="Transcribed_RNA"/>
</dbReference>
<dbReference type="Pfam" id="PF17855">
    <property type="entry name" value="MCM_lid"/>
    <property type="match status" value="1"/>
</dbReference>
<dbReference type="PRINTS" id="PR01658">
    <property type="entry name" value="MCMPROTEIN2"/>
</dbReference>
<dbReference type="InterPro" id="IPR008045">
    <property type="entry name" value="MCM2"/>
</dbReference>
<feature type="domain" description="MCM C-terminal AAA(+) ATPase" evidence="12">
    <location>
        <begin position="384"/>
        <end position="590"/>
    </location>
</feature>
<feature type="compositionally biased region" description="Basic and acidic residues" evidence="11">
    <location>
        <begin position="34"/>
        <end position="53"/>
    </location>
</feature>
<dbReference type="GO" id="GO:0000727">
    <property type="term" value="P:double-strand break repair via break-induced replication"/>
    <property type="evidence" value="ECO:0007669"/>
    <property type="project" value="TreeGrafter"/>
</dbReference>
<feature type="compositionally biased region" description="Acidic residues" evidence="11">
    <location>
        <begin position="73"/>
        <end position="84"/>
    </location>
</feature>
<protein>
    <recommendedName>
        <fullName evidence="3">DNA replication licensing factor MCM2</fullName>
        <ecNumber evidence="2">3.6.4.12</ecNumber>
    </recommendedName>
</protein>
<evidence type="ECO:0000256" key="2">
    <source>
        <dbReference type="ARBA" id="ARBA00012551"/>
    </source>
</evidence>
<dbReference type="GO" id="GO:0003697">
    <property type="term" value="F:single-stranded DNA binding"/>
    <property type="evidence" value="ECO:0007669"/>
    <property type="project" value="TreeGrafter"/>
</dbReference>
<dbReference type="InterPro" id="IPR027925">
    <property type="entry name" value="MCM_N"/>
</dbReference>
<evidence type="ECO:0000256" key="6">
    <source>
        <dbReference type="ARBA" id="ARBA00022801"/>
    </source>
</evidence>
<dbReference type="Gene3D" id="3.30.1640.10">
    <property type="entry name" value="mini-chromosome maintenance (MCM) complex, chain A, domain 1"/>
    <property type="match status" value="1"/>
</dbReference>
<dbReference type="GO" id="GO:0005524">
    <property type="term" value="F:ATP binding"/>
    <property type="evidence" value="ECO:0007669"/>
    <property type="project" value="UniProtKB-KW"/>
</dbReference>
<dbReference type="AlphaFoldDB" id="A0A7S4GMU9"/>
<comment type="similarity">
    <text evidence="1">Belongs to the MCM family.</text>
</comment>
<dbReference type="InterPro" id="IPR031327">
    <property type="entry name" value="MCM"/>
</dbReference>
<evidence type="ECO:0000256" key="11">
    <source>
        <dbReference type="SAM" id="MobiDB-lite"/>
    </source>
</evidence>
<evidence type="ECO:0000313" key="13">
    <source>
        <dbReference type="EMBL" id="CAE0841644.1"/>
    </source>
</evidence>
<keyword evidence="5" id="KW-0547">Nucleotide-binding</keyword>
<dbReference type="InterPro" id="IPR027417">
    <property type="entry name" value="P-loop_NTPase"/>
</dbReference>
<keyword evidence="9" id="KW-0238">DNA-binding</keyword>
<dbReference type="SUPFAM" id="SSF52540">
    <property type="entry name" value="P-loop containing nucleoside triphosphate hydrolases"/>
    <property type="match status" value="1"/>
</dbReference>
<evidence type="ECO:0000256" key="1">
    <source>
        <dbReference type="ARBA" id="ARBA00008010"/>
    </source>
</evidence>
<keyword evidence="10" id="KW-0131">Cell cycle</keyword>
<dbReference type="InterPro" id="IPR012340">
    <property type="entry name" value="NA-bd_OB-fold"/>
</dbReference>
<dbReference type="InterPro" id="IPR033762">
    <property type="entry name" value="MCM_OB"/>
</dbReference>
<evidence type="ECO:0000256" key="7">
    <source>
        <dbReference type="ARBA" id="ARBA00022806"/>
    </source>
</evidence>
<keyword evidence="4" id="KW-0235">DNA replication</keyword>
<keyword evidence="8" id="KW-0067">ATP-binding</keyword>
<dbReference type="GO" id="GO:0042555">
    <property type="term" value="C:MCM complex"/>
    <property type="evidence" value="ECO:0007669"/>
    <property type="project" value="InterPro"/>
</dbReference>